<dbReference type="GO" id="GO:0006355">
    <property type="term" value="P:regulation of DNA-templated transcription"/>
    <property type="evidence" value="ECO:0007669"/>
    <property type="project" value="InterPro"/>
</dbReference>
<dbReference type="InterPro" id="IPR018490">
    <property type="entry name" value="cNMP-bd_dom_sf"/>
</dbReference>
<dbReference type="SUPFAM" id="SSF51206">
    <property type="entry name" value="cAMP-binding domain-like"/>
    <property type="match status" value="1"/>
</dbReference>
<dbReference type="RefSeq" id="WP_133641599.1">
    <property type="nucleotide sequence ID" value="NZ_SNZV01000009.1"/>
</dbReference>
<dbReference type="Proteomes" id="UP000294752">
    <property type="component" value="Unassembled WGS sequence"/>
</dbReference>
<dbReference type="InterPro" id="IPR012318">
    <property type="entry name" value="HTH_CRP"/>
</dbReference>
<keyword evidence="7" id="KW-1185">Reference proteome</keyword>
<dbReference type="SMART" id="SM00419">
    <property type="entry name" value="HTH_CRP"/>
    <property type="match status" value="1"/>
</dbReference>
<dbReference type="InterPro" id="IPR000595">
    <property type="entry name" value="cNMP-bd_dom"/>
</dbReference>
<dbReference type="PROSITE" id="PS50042">
    <property type="entry name" value="CNMP_BINDING_3"/>
    <property type="match status" value="1"/>
</dbReference>
<dbReference type="GO" id="GO:0003677">
    <property type="term" value="F:DNA binding"/>
    <property type="evidence" value="ECO:0007669"/>
    <property type="project" value="UniProtKB-KW"/>
</dbReference>
<dbReference type="SUPFAM" id="SSF46785">
    <property type="entry name" value="Winged helix' DNA-binding domain"/>
    <property type="match status" value="1"/>
</dbReference>
<keyword evidence="3" id="KW-0804">Transcription</keyword>
<evidence type="ECO:0000256" key="3">
    <source>
        <dbReference type="ARBA" id="ARBA00023163"/>
    </source>
</evidence>
<comment type="caution">
    <text evidence="6">The sequence shown here is derived from an EMBL/GenBank/DDBJ whole genome shotgun (WGS) entry which is preliminary data.</text>
</comment>
<sequence>MKLTKSKSCDYSCFMCRHVEQEWRNQIDNNKQVIKLKRGERFIEEGGAVRGVYFVQSGLVKVHRRWGDKEMIVRFAKNGAIVGHRGVGATQDDYPISATALEPTVLCFVDIAFFMSTLRFNTNFTYQLLLFFADELQVSEQKMSNMLRLPVKNRLAWSLVLLYKMFSTGDGDGYLGITLSKTDLAAYLGTTYESIYRVLVEFTETGLLRLEGKKIFLANMPALNVLALQKNP</sequence>
<reference evidence="6 7" key="1">
    <citation type="submission" date="2019-03" db="EMBL/GenBank/DDBJ databases">
        <title>Genomic Encyclopedia of Type Strains, Phase III (KMG-III): the genomes of soil and plant-associated and newly described type strains.</title>
        <authorList>
            <person name="Whitman W."/>
        </authorList>
    </citation>
    <scope>NUCLEOTIDE SEQUENCE [LARGE SCALE GENOMIC DNA]</scope>
    <source>
        <strain evidence="6 7">CGMCC 1.12801</strain>
    </source>
</reference>
<accession>A0A4R7CRS2</accession>
<keyword evidence="2" id="KW-0238">DNA-binding</keyword>
<dbReference type="Gene3D" id="2.60.120.10">
    <property type="entry name" value="Jelly Rolls"/>
    <property type="match status" value="1"/>
</dbReference>
<evidence type="ECO:0000313" key="6">
    <source>
        <dbReference type="EMBL" id="TDS10255.1"/>
    </source>
</evidence>
<name>A0A4R7CRS2_9SPHI</name>
<evidence type="ECO:0000256" key="2">
    <source>
        <dbReference type="ARBA" id="ARBA00023125"/>
    </source>
</evidence>
<dbReference type="InterPro" id="IPR036388">
    <property type="entry name" value="WH-like_DNA-bd_sf"/>
</dbReference>
<gene>
    <name evidence="6" type="ORF">B0I21_10920</name>
</gene>
<evidence type="ECO:0000256" key="1">
    <source>
        <dbReference type="ARBA" id="ARBA00023015"/>
    </source>
</evidence>
<dbReference type="Pfam" id="PF00027">
    <property type="entry name" value="cNMP_binding"/>
    <property type="match status" value="1"/>
</dbReference>
<dbReference type="OrthoDB" id="9127033at2"/>
<dbReference type="InterPro" id="IPR036390">
    <property type="entry name" value="WH_DNA-bd_sf"/>
</dbReference>
<dbReference type="InterPro" id="IPR014710">
    <property type="entry name" value="RmlC-like_jellyroll"/>
</dbReference>
<organism evidence="6 7">
    <name type="scientific">Sphingobacterium paludis</name>
    <dbReference type="NCBI Taxonomy" id="1476465"/>
    <lineage>
        <taxon>Bacteria</taxon>
        <taxon>Pseudomonadati</taxon>
        <taxon>Bacteroidota</taxon>
        <taxon>Sphingobacteriia</taxon>
        <taxon>Sphingobacteriales</taxon>
        <taxon>Sphingobacteriaceae</taxon>
        <taxon>Sphingobacterium</taxon>
    </lineage>
</organism>
<dbReference type="Gene3D" id="1.10.10.10">
    <property type="entry name" value="Winged helix-like DNA-binding domain superfamily/Winged helix DNA-binding domain"/>
    <property type="match status" value="1"/>
</dbReference>
<dbReference type="SMART" id="SM00100">
    <property type="entry name" value="cNMP"/>
    <property type="match status" value="1"/>
</dbReference>
<evidence type="ECO:0000259" key="4">
    <source>
        <dbReference type="PROSITE" id="PS50042"/>
    </source>
</evidence>
<proteinExistence type="predicted"/>
<feature type="domain" description="HTH crp-type" evidence="5">
    <location>
        <begin position="149"/>
        <end position="221"/>
    </location>
</feature>
<dbReference type="PROSITE" id="PS51063">
    <property type="entry name" value="HTH_CRP_2"/>
    <property type="match status" value="1"/>
</dbReference>
<dbReference type="CDD" id="cd00038">
    <property type="entry name" value="CAP_ED"/>
    <property type="match status" value="1"/>
</dbReference>
<dbReference type="AlphaFoldDB" id="A0A4R7CRS2"/>
<protein>
    <submittedName>
        <fullName evidence="6">CRP/FNR family transcriptional regulator</fullName>
    </submittedName>
</protein>
<evidence type="ECO:0000259" key="5">
    <source>
        <dbReference type="PROSITE" id="PS51063"/>
    </source>
</evidence>
<dbReference type="EMBL" id="SNZV01000009">
    <property type="protein sequence ID" value="TDS10255.1"/>
    <property type="molecule type" value="Genomic_DNA"/>
</dbReference>
<evidence type="ECO:0000313" key="7">
    <source>
        <dbReference type="Proteomes" id="UP000294752"/>
    </source>
</evidence>
<keyword evidence="1" id="KW-0805">Transcription regulation</keyword>
<dbReference type="Pfam" id="PF13545">
    <property type="entry name" value="HTH_Crp_2"/>
    <property type="match status" value="1"/>
</dbReference>
<feature type="domain" description="Cyclic nucleotide-binding" evidence="4">
    <location>
        <begin position="15"/>
        <end position="100"/>
    </location>
</feature>